<dbReference type="STRING" id="225164.V4B3W3"/>
<dbReference type="InterPro" id="IPR002110">
    <property type="entry name" value="Ankyrin_rpt"/>
</dbReference>
<dbReference type="CTD" id="20229542"/>
<dbReference type="RefSeq" id="XP_009043658.1">
    <property type="nucleotide sequence ID" value="XM_009045410.1"/>
</dbReference>
<dbReference type="OMA" id="TRWGDMA"/>
<feature type="repeat" description="ANK" evidence="3">
    <location>
        <begin position="1"/>
        <end position="28"/>
    </location>
</feature>
<dbReference type="Gene3D" id="1.25.40.20">
    <property type="entry name" value="Ankyrin repeat-containing domain"/>
    <property type="match status" value="5"/>
</dbReference>
<dbReference type="Proteomes" id="UP000030746">
    <property type="component" value="Unassembled WGS sequence"/>
</dbReference>
<feature type="repeat" description="ANK" evidence="3">
    <location>
        <begin position="340"/>
        <end position="372"/>
    </location>
</feature>
<dbReference type="SMART" id="SM00248">
    <property type="entry name" value="ANK"/>
    <property type="match status" value="12"/>
</dbReference>
<feature type="repeat" description="ANK" evidence="3">
    <location>
        <begin position="275"/>
        <end position="307"/>
    </location>
</feature>
<name>V4B3W3_LOTGI</name>
<accession>V4B3W3</accession>
<feature type="repeat" description="ANK" evidence="3">
    <location>
        <begin position="308"/>
        <end position="329"/>
    </location>
</feature>
<evidence type="ECO:0000313" key="5">
    <source>
        <dbReference type="Proteomes" id="UP000030746"/>
    </source>
</evidence>
<organism evidence="4 5">
    <name type="scientific">Lottia gigantea</name>
    <name type="common">Giant owl limpet</name>
    <dbReference type="NCBI Taxonomy" id="225164"/>
    <lineage>
        <taxon>Eukaryota</taxon>
        <taxon>Metazoa</taxon>
        <taxon>Spiralia</taxon>
        <taxon>Lophotrochozoa</taxon>
        <taxon>Mollusca</taxon>
        <taxon>Gastropoda</taxon>
        <taxon>Patellogastropoda</taxon>
        <taxon>Lottioidea</taxon>
        <taxon>Lottiidae</taxon>
        <taxon>Lottia</taxon>
    </lineage>
</organism>
<keyword evidence="2 3" id="KW-0040">ANK repeat</keyword>
<evidence type="ECO:0000256" key="3">
    <source>
        <dbReference type="PROSITE-ProRule" id="PRU00023"/>
    </source>
</evidence>
<dbReference type="HOGENOM" id="CLU_000134_48_5_1"/>
<dbReference type="SUPFAM" id="SSF48403">
    <property type="entry name" value="Ankyrin repeat"/>
    <property type="match status" value="2"/>
</dbReference>
<feature type="repeat" description="ANK" evidence="3">
    <location>
        <begin position="128"/>
        <end position="160"/>
    </location>
</feature>
<dbReference type="PROSITE" id="PS50297">
    <property type="entry name" value="ANK_REP_REGION"/>
    <property type="match status" value="5"/>
</dbReference>
<proteinExistence type="predicted"/>
<feature type="repeat" description="ANK" evidence="3">
    <location>
        <begin position="207"/>
        <end position="239"/>
    </location>
</feature>
<evidence type="ECO:0000256" key="1">
    <source>
        <dbReference type="ARBA" id="ARBA00022737"/>
    </source>
</evidence>
<keyword evidence="1" id="KW-0677">Repeat</keyword>
<feature type="non-terminal residue" evidence="4">
    <location>
        <position position="418"/>
    </location>
</feature>
<dbReference type="GeneID" id="20229542"/>
<dbReference type="EMBL" id="KB199650">
    <property type="protein sequence ID" value="ESP05113.1"/>
    <property type="molecule type" value="Genomic_DNA"/>
</dbReference>
<dbReference type="InterPro" id="IPR036770">
    <property type="entry name" value="Ankyrin_rpt-contain_sf"/>
</dbReference>
<dbReference type="Pfam" id="PF12796">
    <property type="entry name" value="Ank_2"/>
    <property type="match status" value="4"/>
</dbReference>
<dbReference type="OrthoDB" id="194358at2759"/>
<reference evidence="4 5" key="1">
    <citation type="journal article" date="2013" name="Nature">
        <title>Insights into bilaterian evolution from three spiralian genomes.</title>
        <authorList>
            <person name="Simakov O."/>
            <person name="Marletaz F."/>
            <person name="Cho S.J."/>
            <person name="Edsinger-Gonzales E."/>
            <person name="Havlak P."/>
            <person name="Hellsten U."/>
            <person name="Kuo D.H."/>
            <person name="Larsson T."/>
            <person name="Lv J."/>
            <person name="Arendt D."/>
            <person name="Savage R."/>
            <person name="Osoegawa K."/>
            <person name="de Jong P."/>
            <person name="Grimwood J."/>
            <person name="Chapman J.A."/>
            <person name="Shapiro H."/>
            <person name="Aerts A."/>
            <person name="Otillar R.P."/>
            <person name="Terry A.Y."/>
            <person name="Boore J.L."/>
            <person name="Grigoriev I.V."/>
            <person name="Lindberg D.R."/>
            <person name="Seaver E.C."/>
            <person name="Weisblat D.A."/>
            <person name="Putnam N.H."/>
            <person name="Rokhsar D.S."/>
        </authorList>
    </citation>
    <scope>NUCLEOTIDE SEQUENCE [LARGE SCALE GENOMIC DNA]</scope>
</reference>
<feature type="repeat" description="ANK" evidence="3">
    <location>
        <begin position="377"/>
        <end position="405"/>
    </location>
</feature>
<feature type="non-terminal residue" evidence="4">
    <location>
        <position position="1"/>
    </location>
</feature>
<dbReference type="KEGG" id="lgi:LOTGIDRAFT_101181"/>
<dbReference type="AlphaFoldDB" id="V4B3W3"/>
<sequence length="418" mass="45374">LHDAISQGNEQEVQRLLQNGADVNALYNRELPFTRAVDLCNNRIAEILIGHKDFNPNSKNQLDRTPIFYAAKYDRLSMVQKLKSFGCETDASDIRGVTPLGATSWDDAARSADFLIQNGADVNKIDFKGESPLHRACSNVSIEVIKLLLNHGCCVNSQTKDQKLSPLMMSIPSSYELDVRGKPLTKMIDIVKLLLTKNCDLNLKDKNGRTALHHAVDSNEFHSACLFMEHGCGLDIPDNEGLTPFHLAITLTDNNTSVLESILKSKIIDINSPLKDKSPLTLATERGHIECAVLLLQHGADATELDPNGQNSLHVAASKGKAELLQILMINQDVNCRNAENKTPLWLAAAEGQFDCAILLCMNGADPSLMGDIRVPALHFAAGSGQVKAAESFLQHGAEVTALDGNGNTALHVAASRG</sequence>
<dbReference type="PROSITE" id="PS50088">
    <property type="entry name" value="ANK_REPEAT"/>
    <property type="match status" value="8"/>
</dbReference>
<gene>
    <name evidence="4" type="ORF">LOTGIDRAFT_101181</name>
</gene>
<feature type="repeat" description="ANK" evidence="3">
    <location>
        <begin position="406"/>
        <end position="418"/>
    </location>
</feature>
<dbReference type="PANTHER" id="PTHR24198:SF165">
    <property type="entry name" value="ANKYRIN REPEAT-CONTAINING PROTEIN-RELATED"/>
    <property type="match status" value="1"/>
</dbReference>
<keyword evidence="5" id="KW-1185">Reference proteome</keyword>
<dbReference type="PANTHER" id="PTHR24198">
    <property type="entry name" value="ANKYRIN REPEAT AND PROTEIN KINASE DOMAIN-CONTAINING PROTEIN"/>
    <property type="match status" value="1"/>
</dbReference>
<evidence type="ECO:0000256" key="2">
    <source>
        <dbReference type="ARBA" id="ARBA00023043"/>
    </source>
</evidence>
<evidence type="ECO:0000313" key="4">
    <source>
        <dbReference type="EMBL" id="ESP05113.1"/>
    </source>
</evidence>
<protein>
    <submittedName>
        <fullName evidence="4">Uncharacterized protein</fullName>
    </submittedName>
</protein>
<dbReference type="Pfam" id="PF13637">
    <property type="entry name" value="Ank_4"/>
    <property type="match status" value="1"/>
</dbReference>